<evidence type="ECO:0000313" key="2">
    <source>
        <dbReference type="EMBL" id="ETJ20411.1"/>
    </source>
</evidence>
<keyword evidence="1" id="KW-1133">Transmembrane helix</keyword>
<comment type="caution">
    <text evidence="2">The sequence shown here is derived from an EMBL/GenBank/DDBJ whole genome shotgun (WGS) entry which is preliminary data.</text>
</comment>
<gene>
    <name evidence="2" type="ORF">Q604_UNBC18416G0012</name>
</gene>
<proteinExistence type="predicted"/>
<evidence type="ECO:0000256" key="1">
    <source>
        <dbReference type="SAM" id="Phobius"/>
    </source>
</evidence>
<name>W1WR77_9ZZZZ</name>
<organism evidence="2">
    <name type="scientific">human gut metagenome</name>
    <dbReference type="NCBI Taxonomy" id="408170"/>
    <lineage>
        <taxon>unclassified sequences</taxon>
        <taxon>metagenomes</taxon>
        <taxon>organismal metagenomes</taxon>
    </lineage>
</organism>
<keyword evidence="1" id="KW-0812">Transmembrane</keyword>
<feature type="transmembrane region" description="Helical" evidence="1">
    <location>
        <begin position="16"/>
        <end position="34"/>
    </location>
</feature>
<dbReference type="EMBL" id="AZMM01018416">
    <property type="protein sequence ID" value="ETJ20411.1"/>
    <property type="molecule type" value="Genomic_DNA"/>
</dbReference>
<sequence length="59" mass="7199">MIKVVDHFFIVANYGWKYQSIVSFILVLITCYVWKRFFSDITKKWMDNILNKVQNIYCN</sequence>
<keyword evidence="1" id="KW-0472">Membrane</keyword>
<dbReference type="AlphaFoldDB" id="W1WR77"/>
<accession>W1WR77</accession>
<reference evidence="2" key="1">
    <citation type="submission" date="2013-12" db="EMBL/GenBank/DDBJ databases">
        <title>A Varibaculum cambriense genome reconstructed from a premature infant gut community with otherwise low bacterial novelty that shifts toward anaerobic metabolism during the third week of life.</title>
        <authorList>
            <person name="Brown C.T."/>
            <person name="Sharon I."/>
            <person name="Thomas B.C."/>
            <person name="Castelle C.J."/>
            <person name="Morowitz M.J."/>
            <person name="Banfield J.F."/>
        </authorList>
    </citation>
    <scope>NUCLEOTIDE SEQUENCE</scope>
</reference>
<protein>
    <submittedName>
        <fullName evidence="2">Uncharacterized protein</fullName>
    </submittedName>
</protein>